<evidence type="ECO:0000259" key="7">
    <source>
        <dbReference type="Pfam" id="PF24517"/>
    </source>
</evidence>
<dbReference type="Gene3D" id="4.10.1080.10">
    <property type="entry name" value="TSP type-3 repeat"/>
    <property type="match status" value="2"/>
</dbReference>
<organism evidence="8 9">
    <name type="scientific">Sorangium cellulosum</name>
    <name type="common">Polyangium cellulosum</name>
    <dbReference type="NCBI Taxonomy" id="56"/>
    <lineage>
        <taxon>Bacteria</taxon>
        <taxon>Pseudomonadati</taxon>
        <taxon>Myxococcota</taxon>
        <taxon>Polyangia</taxon>
        <taxon>Polyangiales</taxon>
        <taxon>Polyangiaceae</taxon>
        <taxon>Sorangium</taxon>
    </lineage>
</organism>
<dbReference type="PANTHER" id="PTHR10199">
    <property type="entry name" value="THROMBOSPONDIN"/>
    <property type="match status" value="1"/>
</dbReference>
<dbReference type="Proteomes" id="UP000075635">
    <property type="component" value="Unassembled WGS sequence"/>
</dbReference>
<keyword evidence="4" id="KW-0106">Calcium</keyword>
<dbReference type="InterPro" id="IPR055372">
    <property type="entry name" value="CBM96"/>
</dbReference>
<evidence type="ECO:0000256" key="1">
    <source>
        <dbReference type="ARBA" id="ARBA00004613"/>
    </source>
</evidence>
<evidence type="ECO:0000256" key="4">
    <source>
        <dbReference type="ARBA" id="ARBA00022837"/>
    </source>
</evidence>
<dbReference type="Pfam" id="PF02412">
    <property type="entry name" value="TSP_3"/>
    <property type="match status" value="1"/>
</dbReference>
<name>A0A150R4S6_SORCE</name>
<dbReference type="Pfam" id="PF24517">
    <property type="entry name" value="CBM96"/>
    <property type="match status" value="1"/>
</dbReference>
<reference evidence="8 9" key="1">
    <citation type="submission" date="2014-02" db="EMBL/GenBank/DDBJ databases">
        <title>The small core and large imbalanced accessory genome model reveals a collaborative survival strategy of Sorangium cellulosum strains in nature.</title>
        <authorList>
            <person name="Han K."/>
            <person name="Peng R."/>
            <person name="Blom J."/>
            <person name="Li Y.-Z."/>
        </authorList>
    </citation>
    <scope>NUCLEOTIDE SEQUENCE [LARGE SCALE GENOMIC DNA]</scope>
    <source>
        <strain evidence="8 9">So0011-07</strain>
    </source>
</reference>
<comment type="caution">
    <text evidence="8">The sequence shown here is derived from an EMBL/GenBank/DDBJ whole genome shotgun (WGS) entry which is preliminary data.</text>
</comment>
<sequence length="424" mass="44734">MRYLRTGAARVCSLLVVLAALPGTAFGATTAITFTINHADCGTGDFALYLNGARLDTVASTSGCECNEAPLQRTFTEPEVLALYDPDACNDVRVDVVNGLTLFVGFVRIDVQTDEGSSQTCLFDAATGPIPCADRDLCDGYHVGLSSIGRPDGDRDGIPEGPGLGCDNCPGRSNPDQADQDENGVGDACDACARGDHDRDAVCDEVDNCRDARNPDQADSDGDGLGDACDNCPTVANADQLDSDGDGRGDACVGGCVTLQRGTAGEVADADIWEAFPGYNDGHVPYNDSGLSHGFNKQALYRFGLDGIPAGATVTSAEFGVVAYGPGDQSVRIHRIAAPWSEDAVTWNSFAASYDASVEAELLWVGPYAMAADLTELVQAWVDGATPNHGFLVEQDPIGRTSYRSSDHPLQRDRPWLEVCYLAP</sequence>
<accession>A0A150R4S6</accession>
<evidence type="ECO:0000256" key="3">
    <source>
        <dbReference type="ARBA" id="ARBA00022729"/>
    </source>
</evidence>
<gene>
    <name evidence="8" type="ORF">BE17_21825</name>
</gene>
<evidence type="ECO:0000256" key="5">
    <source>
        <dbReference type="SAM" id="MobiDB-lite"/>
    </source>
</evidence>
<dbReference type="PANTHER" id="PTHR10199:SF100">
    <property type="entry name" value="THROMBOSPONDIN, ISOFORM A"/>
    <property type="match status" value="1"/>
</dbReference>
<dbReference type="InterPro" id="IPR003367">
    <property type="entry name" value="Thrombospondin_3-like_rpt"/>
</dbReference>
<dbReference type="GO" id="GO:0005576">
    <property type="term" value="C:extracellular region"/>
    <property type="evidence" value="ECO:0007669"/>
    <property type="project" value="UniProtKB-SubCell"/>
</dbReference>
<evidence type="ECO:0000313" key="9">
    <source>
        <dbReference type="Proteomes" id="UP000075635"/>
    </source>
</evidence>
<keyword evidence="2" id="KW-0964">Secreted</keyword>
<evidence type="ECO:0000313" key="8">
    <source>
        <dbReference type="EMBL" id="KYF75249.1"/>
    </source>
</evidence>
<feature type="domain" description="Carbohydrate-binding module family 96" evidence="7">
    <location>
        <begin position="294"/>
        <end position="408"/>
    </location>
</feature>
<evidence type="ECO:0000256" key="2">
    <source>
        <dbReference type="ARBA" id="ARBA00022525"/>
    </source>
</evidence>
<dbReference type="AlphaFoldDB" id="A0A150R4S6"/>
<feature type="chain" id="PRO_5007567533" evidence="6">
    <location>
        <begin position="28"/>
        <end position="424"/>
    </location>
</feature>
<dbReference type="GO" id="GO:0005509">
    <property type="term" value="F:calcium ion binding"/>
    <property type="evidence" value="ECO:0007669"/>
    <property type="project" value="InterPro"/>
</dbReference>
<dbReference type="SUPFAM" id="SSF103647">
    <property type="entry name" value="TSP type-3 repeat"/>
    <property type="match status" value="1"/>
</dbReference>
<feature type="region of interest" description="Disordered" evidence="5">
    <location>
        <begin position="149"/>
        <end position="184"/>
    </location>
</feature>
<dbReference type="NCBIfam" id="NF033679">
    <property type="entry name" value="DNRLRE_dom"/>
    <property type="match status" value="1"/>
</dbReference>
<dbReference type="InterPro" id="IPR028974">
    <property type="entry name" value="TSP_type-3_rpt"/>
</dbReference>
<keyword evidence="3 6" id="KW-0732">Signal</keyword>
<feature type="signal peptide" evidence="6">
    <location>
        <begin position="1"/>
        <end position="27"/>
    </location>
</feature>
<comment type="subcellular location">
    <subcellularLocation>
        <location evidence="1">Secreted</location>
    </subcellularLocation>
</comment>
<dbReference type="GO" id="GO:0007155">
    <property type="term" value="P:cell adhesion"/>
    <property type="evidence" value="ECO:0007669"/>
    <property type="project" value="InterPro"/>
</dbReference>
<evidence type="ECO:0000256" key="6">
    <source>
        <dbReference type="SAM" id="SignalP"/>
    </source>
</evidence>
<dbReference type="EMBL" id="JEMB01003141">
    <property type="protein sequence ID" value="KYF75249.1"/>
    <property type="molecule type" value="Genomic_DNA"/>
</dbReference>
<proteinExistence type="predicted"/>
<protein>
    <submittedName>
        <fullName evidence="8">Cartilage oligomeric matrix protein</fullName>
    </submittedName>
</protein>